<feature type="compositionally biased region" description="Polar residues" evidence="1">
    <location>
        <begin position="113"/>
        <end position="125"/>
    </location>
</feature>
<reference evidence="2" key="1">
    <citation type="submission" date="2019-12" db="EMBL/GenBank/DDBJ databases">
        <title>An insight into the sialome of adult female Ixodes ricinus ticks feeding for 6 days.</title>
        <authorList>
            <person name="Perner J."/>
            <person name="Ribeiro J.M.C."/>
        </authorList>
    </citation>
    <scope>NUCLEOTIDE SEQUENCE</scope>
    <source>
        <strain evidence="2">Semi-engorged</strain>
        <tissue evidence="2">Salivary glands</tissue>
    </source>
</reference>
<sequence>MSSPDSILTGMVVTFLASADSASLELLWLRRGACGLNCEDDCLASPLADAELWPELAGPLRGSTIMGMWWTLGSCRLLDPLLLGTLRVLDALECDEASDAPSQSSEPRPPVCSWTTLIGTPSSGSDAFPVDQPGRMRDWGLFGPELEFPKTDPVLRHSGSS</sequence>
<feature type="region of interest" description="Disordered" evidence="1">
    <location>
        <begin position="97"/>
        <end position="136"/>
    </location>
</feature>
<proteinExistence type="predicted"/>
<name>A0A6B0UWR0_IXORI</name>
<organism evidence="2">
    <name type="scientific">Ixodes ricinus</name>
    <name type="common">Common tick</name>
    <name type="synonym">Acarus ricinus</name>
    <dbReference type="NCBI Taxonomy" id="34613"/>
    <lineage>
        <taxon>Eukaryota</taxon>
        <taxon>Metazoa</taxon>
        <taxon>Ecdysozoa</taxon>
        <taxon>Arthropoda</taxon>
        <taxon>Chelicerata</taxon>
        <taxon>Arachnida</taxon>
        <taxon>Acari</taxon>
        <taxon>Parasitiformes</taxon>
        <taxon>Ixodida</taxon>
        <taxon>Ixodoidea</taxon>
        <taxon>Ixodidae</taxon>
        <taxon>Ixodinae</taxon>
        <taxon>Ixodes</taxon>
    </lineage>
</organism>
<protein>
    <submittedName>
        <fullName evidence="2">Putative secreted protein</fullName>
    </submittedName>
</protein>
<dbReference type="AlphaFoldDB" id="A0A6B0UWR0"/>
<accession>A0A6B0UWR0</accession>
<evidence type="ECO:0000256" key="1">
    <source>
        <dbReference type="SAM" id="MobiDB-lite"/>
    </source>
</evidence>
<evidence type="ECO:0000313" key="2">
    <source>
        <dbReference type="EMBL" id="MXU94333.1"/>
    </source>
</evidence>
<dbReference type="EMBL" id="GIFC01012250">
    <property type="protein sequence ID" value="MXU94333.1"/>
    <property type="molecule type" value="Transcribed_RNA"/>
</dbReference>